<gene>
    <name evidence="11" type="ORF">KY465_01605</name>
</gene>
<dbReference type="PANTHER" id="PTHR11264:SF0">
    <property type="entry name" value="URACIL-DNA GLYCOSYLASE"/>
    <property type="match status" value="1"/>
</dbReference>
<protein>
    <recommendedName>
        <fullName evidence="5">Uracil-DNA glycosylase</fullName>
        <ecNumber evidence="4">3.2.2.27</ecNumber>
    </recommendedName>
</protein>
<reference evidence="11" key="1">
    <citation type="submission" date="2021-07" db="EMBL/GenBank/DDBJ databases">
        <title>Pseudohoeflea marina sp. nov. a polyhydroxyalcanoate-producing bacterium.</title>
        <authorList>
            <person name="Zheng W."/>
            <person name="Yu S."/>
            <person name="Huang Y."/>
        </authorList>
    </citation>
    <scope>NUCLEOTIDE SEQUENCE</scope>
    <source>
        <strain evidence="11">DP4N28-3</strain>
    </source>
</reference>
<keyword evidence="7" id="KW-0378">Hydrolase</keyword>
<organism evidence="11 12">
    <name type="scientific">Pseudohoeflea coraliihabitans</name>
    <dbReference type="NCBI Taxonomy" id="2860393"/>
    <lineage>
        <taxon>Bacteria</taxon>
        <taxon>Pseudomonadati</taxon>
        <taxon>Pseudomonadota</taxon>
        <taxon>Alphaproteobacteria</taxon>
        <taxon>Hyphomicrobiales</taxon>
        <taxon>Rhizobiaceae</taxon>
        <taxon>Pseudohoeflea</taxon>
    </lineage>
</organism>
<evidence type="ECO:0000256" key="4">
    <source>
        <dbReference type="ARBA" id="ARBA00012030"/>
    </source>
</evidence>
<evidence type="ECO:0000256" key="6">
    <source>
        <dbReference type="ARBA" id="ARBA00022763"/>
    </source>
</evidence>
<dbReference type="PANTHER" id="PTHR11264">
    <property type="entry name" value="URACIL-DNA GLYCOSYLASE"/>
    <property type="match status" value="1"/>
</dbReference>
<comment type="function">
    <text evidence="2">Excises uracil residues from the DNA which can arise as a result of misincorporation of dUMP residues by DNA polymerase or due to deamination of cytosine.</text>
</comment>
<evidence type="ECO:0000256" key="8">
    <source>
        <dbReference type="ARBA" id="ARBA00023204"/>
    </source>
</evidence>
<dbReference type="InterPro" id="IPR002043">
    <property type="entry name" value="UDG_fam1"/>
</dbReference>
<dbReference type="Proteomes" id="UP001430804">
    <property type="component" value="Unassembled WGS sequence"/>
</dbReference>
<dbReference type="RefSeq" id="WP_219157749.1">
    <property type="nucleotide sequence ID" value="NZ_JAHWQX010000001.1"/>
</dbReference>
<comment type="similarity">
    <text evidence="3">Belongs to the uracil-DNA glycosylase (UDG) superfamily. UNG family.</text>
</comment>
<evidence type="ECO:0000313" key="11">
    <source>
        <dbReference type="EMBL" id="MBW3095968.1"/>
    </source>
</evidence>
<evidence type="ECO:0000256" key="1">
    <source>
        <dbReference type="ARBA" id="ARBA00001400"/>
    </source>
</evidence>
<evidence type="ECO:0000256" key="9">
    <source>
        <dbReference type="PROSITE-ProRule" id="PRU10072"/>
    </source>
</evidence>
<evidence type="ECO:0000256" key="3">
    <source>
        <dbReference type="ARBA" id="ARBA00008184"/>
    </source>
</evidence>
<dbReference type="EC" id="3.2.2.27" evidence="4"/>
<accession>A0ABS6WJ50</accession>
<name>A0ABS6WJ50_9HYPH</name>
<comment type="caution">
    <text evidence="11">The sequence shown here is derived from an EMBL/GenBank/DDBJ whole genome shotgun (WGS) entry which is preliminary data.</text>
</comment>
<feature type="active site" description="Proton acceptor" evidence="9">
    <location>
        <position position="88"/>
    </location>
</feature>
<dbReference type="InterPro" id="IPR018085">
    <property type="entry name" value="Ura-DNA_Glyclase_AS"/>
</dbReference>
<keyword evidence="6" id="KW-0227">DNA damage</keyword>
<evidence type="ECO:0000256" key="5">
    <source>
        <dbReference type="ARBA" id="ARBA00018429"/>
    </source>
</evidence>
<dbReference type="PROSITE" id="PS00130">
    <property type="entry name" value="U_DNA_GLYCOSYLASE"/>
    <property type="match status" value="1"/>
</dbReference>
<sequence length="282" mass="31219">MATTLCEAMREMTAGWKDDLPPDWRLVMQDVETGADDIDPHLQLEAWEPIFPARKGRSFPGAPEGAHMLRAFDAVRADAVRVVLLGQDPYPDPAASTGRAFEIGNALVWRDLERMFSKSIRAFTLMLMAARYDRPELTHSFSAWSTMLAEIESGSLQIEDPADMADRQERAGVLLLNSALTLSRFQRDVDPHQGRGHVLFWRPVIRAALRHIASQDRPVVFVAFGQAAADNLEHAGCLPAPAPHLSLVLPHPAFAEEFLACANPFLAANAHLQRMGAQPIAW</sequence>
<evidence type="ECO:0000259" key="10">
    <source>
        <dbReference type="Pfam" id="PF03167"/>
    </source>
</evidence>
<dbReference type="EMBL" id="JAHWQX010000001">
    <property type="protein sequence ID" value="MBW3095968.1"/>
    <property type="molecule type" value="Genomic_DNA"/>
</dbReference>
<feature type="domain" description="Uracil-DNA glycosylase-like" evidence="10">
    <location>
        <begin position="79"/>
        <end position="256"/>
    </location>
</feature>
<keyword evidence="12" id="KW-1185">Reference proteome</keyword>
<evidence type="ECO:0000313" key="12">
    <source>
        <dbReference type="Proteomes" id="UP001430804"/>
    </source>
</evidence>
<keyword evidence="8" id="KW-0234">DNA repair</keyword>
<dbReference type="Pfam" id="PF03167">
    <property type="entry name" value="UDG"/>
    <property type="match status" value="1"/>
</dbReference>
<dbReference type="InterPro" id="IPR005122">
    <property type="entry name" value="Uracil-DNA_glycosylase-like"/>
</dbReference>
<proteinExistence type="inferred from homology"/>
<comment type="catalytic activity">
    <reaction evidence="1">
        <text>Hydrolyzes single-stranded DNA or mismatched double-stranded DNA and polynucleotides, releasing free uracil.</text>
        <dbReference type="EC" id="3.2.2.27"/>
    </reaction>
</comment>
<evidence type="ECO:0000256" key="7">
    <source>
        <dbReference type="ARBA" id="ARBA00022801"/>
    </source>
</evidence>
<evidence type="ECO:0000256" key="2">
    <source>
        <dbReference type="ARBA" id="ARBA00002631"/>
    </source>
</evidence>